<protein>
    <submittedName>
        <fullName evidence="7">Uncharacterized protein</fullName>
    </submittedName>
</protein>
<dbReference type="GO" id="GO:0000981">
    <property type="term" value="F:DNA-binding transcription factor activity, RNA polymerase II-specific"/>
    <property type="evidence" value="ECO:0007669"/>
    <property type="project" value="TreeGrafter"/>
</dbReference>
<organism evidence="7 8">
    <name type="scientific">Diceros bicornis minor</name>
    <name type="common">South-central black rhinoceros</name>
    <dbReference type="NCBI Taxonomy" id="77932"/>
    <lineage>
        <taxon>Eukaryota</taxon>
        <taxon>Metazoa</taxon>
        <taxon>Chordata</taxon>
        <taxon>Craniata</taxon>
        <taxon>Vertebrata</taxon>
        <taxon>Euteleostomi</taxon>
        <taxon>Mammalia</taxon>
        <taxon>Eutheria</taxon>
        <taxon>Laurasiatheria</taxon>
        <taxon>Perissodactyla</taxon>
        <taxon>Rhinocerotidae</taxon>
        <taxon>Diceros</taxon>
    </lineage>
</organism>
<comment type="subcellular location">
    <subcellularLocation>
        <location evidence="1">Nucleus</location>
    </subcellularLocation>
</comment>
<dbReference type="Proteomes" id="UP000551758">
    <property type="component" value="Unassembled WGS sequence"/>
</dbReference>
<keyword evidence="4" id="KW-0863">Zinc-finger</keyword>
<evidence type="ECO:0000313" key="8">
    <source>
        <dbReference type="Proteomes" id="UP000551758"/>
    </source>
</evidence>
<name>A0A7J7F084_DICBM</name>
<dbReference type="Gene3D" id="3.30.160.60">
    <property type="entry name" value="Classic Zinc Finger"/>
    <property type="match status" value="1"/>
</dbReference>
<evidence type="ECO:0000256" key="6">
    <source>
        <dbReference type="ARBA" id="ARBA00023242"/>
    </source>
</evidence>
<comment type="caution">
    <text evidence="7">The sequence shown here is derived from an EMBL/GenBank/DDBJ whole genome shotgun (WGS) entry which is preliminary data.</text>
</comment>
<evidence type="ECO:0000256" key="4">
    <source>
        <dbReference type="ARBA" id="ARBA00022771"/>
    </source>
</evidence>
<evidence type="ECO:0000256" key="2">
    <source>
        <dbReference type="ARBA" id="ARBA00022723"/>
    </source>
</evidence>
<dbReference type="GO" id="GO:0005634">
    <property type="term" value="C:nucleus"/>
    <property type="evidence" value="ECO:0007669"/>
    <property type="project" value="UniProtKB-SubCell"/>
</dbReference>
<keyword evidence="3" id="KW-0677">Repeat</keyword>
<keyword evidence="2" id="KW-0479">Metal-binding</keyword>
<dbReference type="InterPro" id="IPR036236">
    <property type="entry name" value="Znf_C2H2_sf"/>
</dbReference>
<dbReference type="PANTHER" id="PTHR23226:SF416">
    <property type="entry name" value="FI01424P"/>
    <property type="match status" value="1"/>
</dbReference>
<evidence type="ECO:0000256" key="3">
    <source>
        <dbReference type="ARBA" id="ARBA00022737"/>
    </source>
</evidence>
<reference evidence="7 8" key="1">
    <citation type="journal article" date="2020" name="Mol. Biol. Evol.">
        <title>Interspecific Gene Flow and the Evolution of Specialization in Black and White Rhinoceros.</title>
        <authorList>
            <person name="Moodley Y."/>
            <person name="Westbury M.V."/>
            <person name="Russo I.M."/>
            <person name="Gopalakrishnan S."/>
            <person name="Rakotoarivelo A."/>
            <person name="Olsen R.A."/>
            <person name="Prost S."/>
            <person name="Tunstall T."/>
            <person name="Ryder O.A."/>
            <person name="Dalen L."/>
            <person name="Bruford M.W."/>
        </authorList>
    </citation>
    <scope>NUCLEOTIDE SEQUENCE [LARGE SCALE GENOMIC DNA]</scope>
    <source>
        <strain evidence="7">SBR-YM</strain>
        <tissue evidence="7">Skin</tissue>
    </source>
</reference>
<sequence>MKIRGSECDGKQGSYLNLTRAPQNPEELPILTLEGKCLDVTVQTLDSVSVLPLFRKYSLRVLDVVEAGDLRGRGCGLHGGGAGTAGLRPEAAVPRRDAGELQEPALCGESALEARAHIPVGERGEAFDDGDGNPERWVFRRYNRNPNPNVLGVISNYIKPSTSGGATGTKNQHNMESIQEVGLSCLSPRELSSWQTQQQDAGTLTRCRDCVKNWQGNISQLPTQGDSPCQVWAGIPIQISEDENYILSHIEDSSNYIKNQEFPSWRAQHSWRKMYLTESCNYQCGCRQVSMKNDFCKCDSVSWISHHNDSLGAHRTEKNSSCHDCGEDIMKVSLLSQDLIQTGQKPYPCIEYRKAFSDDSSSEVHQQLQLGGKPHIYSPCGKGCSYDSVLHIHQSVHRGNDC</sequence>
<dbReference type="GO" id="GO:0000978">
    <property type="term" value="F:RNA polymerase II cis-regulatory region sequence-specific DNA binding"/>
    <property type="evidence" value="ECO:0007669"/>
    <property type="project" value="TreeGrafter"/>
</dbReference>
<dbReference type="AlphaFoldDB" id="A0A7J7F084"/>
<feature type="non-terminal residue" evidence="7">
    <location>
        <position position="1"/>
    </location>
</feature>
<dbReference type="PANTHER" id="PTHR23226">
    <property type="entry name" value="ZINC FINGER AND SCAN DOMAIN-CONTAINING"/>
    <property type="match status" value="1"/>
</dbReference>
<evidence type="ECO:0000256" key="1">
    <source>
        <dbReference type="ARBA" id="ARBA00004123"/>
    </source>
</evidence>
<dbReference type="GO" id="GO:0008270">
    <property type="term" value="F:zinc ion binding"/>
    <property type="evidence" value="ECO:0007669"/>
    <property type="project" value="UniProtKB-KW"/>
</dbReference>
<dbReference type="SUPFAM" id="SSF57667">
    <property type="entry name" value="beta-beta-alpha zinc fingers"/>
    <property type="match status" value="1"/>
</dbReference>
<accession>A0A7J7F084</accession>
<evidence type="ECO:0000313" key="7">
    <source>
        <dbReference type="EMBL" id="KAF5921308.1"/>
    </source>
</evidence>
<evidence type="ECO:0000256" key="5">
    <source>
        <dbReference type="ARBA" id="ARBA00022833"/>
    </source>
</evidence>
<gene>
    <name evidence="7" type="ORF">HPG69_009205</name>
</gene>
<keyword evidence="5" id="KW-0862">Zinc</keyword>
<dbReference type="EMBL" id="JACDTQ010001714">
    <property type="protein sequence ID" value="KAF5921308.1"/>
    <property type="molecule type" value="Genomic_DNA"/>
</dbReference>
<keyword evidence="8" id="KW-1185">Reference proteome</keyword>
<keyword evidence="6" id="KW-0539">Nucleus</keyword>
<proteinExistence type="predicted"/>